<dbReference type="PROSITE" id="PS51257">
    <property type="entry name" value="PROKAR_LIPOPROTEIN"/>
    <property type="match status" value="1"/>
</dbReference>
<organism evidence="2">
    <name type="scientific">marine metagenome</name>
    <dbReference type="NCBI Taxonomy" id="408172"/>
    <lineage>
        <taxon>unclassified sequences</taxon>
        <taxon>metagenomes</taxon>
        <taxon>ecological metagenomes</taxon>
    </lineage>
</organism>
<feature type="non-terminal residue" evidence="2">
    <location>
        <position position="225"/>
    </location>
</feature>
<dbReference type="SUPFAM" id="SSF48435">
    <property type="entry name" value="Bacterial muramidases"/>
    <property type="match status" value="1"/>
</dbReference>
<protein>
    <submittedName>
        <fullName evidence="2">Uncharacterized protein</fullName>
    </submittedName>
</protein>
<dbReference type="Gene3D" id="1.25.20.10">
    <property type="entry name" value="Bacterial muramidases"/>
    <property type="match status" value="1"/>
</dbReference>
<sequence length="225" mass="26339">MSTKISFFLNIIIVFLLSCTFSQASELKIIPLKKPILSDEVIERKITQNIIKPKQKPKKKIITEDKEIKPQKKPKKKVSKDKKIVKIEEEKTKLGIILPKEKPLVVSKKISKVQKKSKYYRKKDFSLAKKAISAMERKKWVKALSTAKKARDKSIYKFIQWQHLLTKGNQATFYDYQQFIKNNNEYPRIGRLKYLAEHKLSTKKISPEKIIKWFDGNEPLSGFGK</sequence>
<dbReference type="GO" id="GO:0042597">
    <property type="term" value="C:periplasmic space"/>
    <property type="evidence" value="ECO:0007669"/>
    <property type="project" value="InterPro"/>
</dbReference>
<evidence type="ECO:0000256" key="1">
    <source>
        <dbReference type="ARBA" id="ARBA00022729"/>
    </source>
</evidence>
<proteinExistence type="predicted"/>
<reference evidence="2" key="1">
    <citation type="submission" date="2018-05" db="EMBL/GenBank/DDBJ databases">
        <authorList>
            <person name="Lanie J.A."/>
            <person name="Ng W.-L."/>
            <person name="Kazmierczak K.M."/>
            <person name="Andrzejewski T.M."/>
            <person name="Davidsen T.M."/>
            <person name="Wayne K.J."/>
            <person name="Tettelin H."/>
            <person name="Glass J.I."/>
            <person name="Rusch D."/>
            <person name="Podicherti R."/>
            <person name="Tsui H.-C.T."/>
            <person name="Winkler M.E."/>
        </authorList>
    </citation>
    <scope>NUCLEOTIDE SEQUENCE</scope>
</reference>
<dbReference type="AlphaFoldDB" id="A0A383AMF2"/>
<accession>A0A383AMF2</accession>
<dbReference type="InterPro" id="IPR008939">
    <property type="entry name" value="Lytic_TGlycosylase_superhlx_U"/>
</dbReference>
<dbReference type="EMBL" id="UINC01192968">
    <property type="protein sequence ID" value="SVE08355.1"/>
    <property type="molecule type" value="Genomic_DNA"/>
</dbReference>
<name>A0A383AMF2_9ZZZZ</name>
<gene>
    <name evidence="2" type="ORF">METZ01_LOCUS461209</name>
</gene>
<evidence type="ECO:0000313" key="2">
    <source>
        <dbReference type="EMBL" id="SVE08355.1"/>
    </source>
</evidence>
<dbReference type="GO" id="GO:0004553">
    <property type="term" value="F:hydrolase activity, hydrolyzing O-glycosyl compounds"/>
    <property type="evidence" value="ECO:0007669"/>
    <property type="project" value="InterPro"/>
</dbReference>
<keyword evidence="1" id="KW-0732">Signal</keyword>